<evidence type="ECO:0000256" key="1">
    <source>
        <dbReference type="ARBA" id="ARBA00023015"/>
    </source>
</evidence>
<keyword evidence="1" id="KW-0805">Transcription regulation</keyword>
<dbReference type="InterPro" id="IPR000835">
    <property type="entry name" value="HTH_MarR-typ"/>
</dbReference>
<dbReference type="InterPro" id="IPR036390">
    <property type="entry name" value="WH_DNA-bd_sf"/>
</dbReference>
<dbReference type="PANTHER" id="PTHR42756">
    <property type="entry name" value="TRANSCRIPTIONAL REGULATOR, MARR"/>
    <property type="match status" value="1"/>
</dbReference>
<organism evidence="5 6">
    <name type="scientific">Ruminiclostridium sufflavum DSM 19573</name>
    <dbReference type="NCBI Taxonomy" id="1121337"/>
    <lineage>
        <taxon>Bacteria</taxon>
        <taxon>Bacillati</taxon>
        <taxon>Bacillota</taxon>
        <taxon>Clostridia</taxon>
        <taxon>Eubacteriales</taxon>
        <taxon>Oscillospiraceae</taxon>
        <taxon>Ruminiclostridium</taxon>
    </lineage>
</organism>
<name>A0A318XK44_9FIRM</name>
<comment type="caution">
    <text evidence="5">The sequence shown here is derived from an EMBL/GenBank/DDBJ whole genome shotgun (WGS) entry which is preliminary data.</text>
</comment>
<dbReference type="OrthoDB" id="9808725at2"/>
<proteinExistence type="predicted"/>
<dbReference type="RefSeq" id="WP_110462103.1">
    <property type="nucleotide sequence ID" value="NZ_QKMR01000011.1"/>
</dbReference>
<evidence type="ECO:0000259" key="4">
    <source>
        <dbReference type="PROSITE" id="PS50995"/>
    </source>
</evidence>
<dbReference type="GO" id="GO:0003677">
    <property type="term" value="F:DNA binding"/>
    <property type="evidence" value="ECO:0007669"/>
    <property type="project" value="UniProtKB-KW"/>
</dbReference>
<accession>A0A318XK44</accession>
<keyword evidence="2 5" id="KW-0238">DNA-binding</keyword>
<dbReference type="Pfam" id="PF12802">
    <property type="entry name" value="MarR_2"/>
    <property type="match status" value="1"/>
</dbReference>
<evidence type="ECO:0000256" key="3">
    <source>
        <dbReference type="ARBA" id="ARBA00023163"/>
    </source>
</evidence>
<dbReference type="Gene3D" id="1.10.10.10">
    <property type="entry name" value="Winged helix-like DNA-binding domain superfamily/Winged helix DNA-binding domain"/>
    <property type="match status" value="1"/>
</dbReference>
<keyword evidence="3" id="KW-0804">Transcription</keyword>
<evidence type="ECO:0000313" key="6">
    <source>
        <dbReference type="Proteomes" id="UP000248132"/>
    </source>
</evidence>
<dbReference type="Proteomes" id="UP000248132">
    <property type="component" value="Unassembled WGS sequence"/>
</dbReference>
<evidence type="ECO:0000256" key="2">
    <source>
        <dbReference type="ARBA" id="ARBA00023125"/>
    </source>
</evidence>
<dbReference type="InterPro" id="IPR036388">
    <property type="entry name" value="WH-like_DNA-bd_sf"/>
</dbReference>
<feature type="domain" description="HTH marR-type" evidence="4">
    <location>
        <begin position="1"/>
        <end position="136"/>
    </location>
</feature>
<protein>
    <submittedName>
        <fullName evidence="5">DNA-binding MarR family transcriptional regulator</fullName>
    </submittedName>
</protein>
<evidence type="ECO:0000313" key="5">
    <source>
        <dbReference type="EMBL" id="PYG87403.1"/>
    </source>
</evidence>
<dbReference type="GO" id="GO:0003700">
    <property type="term" value="F:DNA-binding transcription factor activity"/>
    <property type="evidence" value="ECO:0007669"/>
    <property type="project" value="InterPro"/>
</dbReference>
<sequence>MLSFFNITKKMNTLNILHRICIQKQVAKNGLYFGQPPILEYVANHDKCTQCEVADFMKVSPASIATSVKRMQKSGFLEKVADESDLRYNRLKITEKGRELSQECRKDFDRVDAQMFSGFSDEECEQLCGYFERMIKNLSTEELENKTFFSLIAEGKKLLARQSKEGRLDD</sequence>
<keyword evidence="6" id="KW-1185">Reference proteome</keyword>
<dbReference type="SMART" id="SM00347">
    <property type="entry name" value="HTH_MARR"/>
    <property type="match status" value="1"/>
</dbReference>
<reference evidence="5 6" key="1">
    <citation type="submission" date="2018-06" db="EMBL/GenBank/DDBJ databases">
        <title>Genomic Encyclopedia of Type Strains, Phase I: the one thousand microbial genomes (KMG-I) project.</title>
        <authorList>
            <person name="Kyrpides N."/>
        </authorList>
    </citation>
    <scope>NUCLEOTIDE SEQUENCE [LARGE SCALE GENOMIC DNA]</scope>
    <source>
        <strain evidence="5 6">DSM 19573</strain>
    </source>
</reference>
<dbReference type="PROSITE" id="PS50995">
    <property type="entry name" value="HTH_MARR_2"/>
    <property type="match status" value="1"/>
</dbReference>
<dbReference type="SUPFAM" id="SSF46785">
    <property type="entry name" value="Winged helix' DNA-binding domain"/>
    <property type="match status" value="1"/>
</dbReference>
<dbReference type="EMBL" id="QKMR01000011">
    <property type="protein sequence ID" value="PYG87403.1"/>
    <property type="molecule type" value="Genomic_DNA"/>
</dbReference>
<dbReference type="AlphaFoldDB" id="A0A318XK44"/>
<gene>
    <name evidence="5" type="ORF">LY28_02071</name>
</gene>
<dbReference type="PRINTS" id="PR00598">
    <property type="entry name" value="HTHMARR"/>
</dbReference>
<dbReference type="PANTHER" id="PTHR42756:SF1">
    <property type="entry name" value="TRANSCRIPTIONAL REPRESSOR OF EMRAB OPERON"/>
    <property type="match status" value="1"/>
</dbReference>